<evidence type="ECO:0000256" key="16">
    <source>
        <dbReference type="ARBA" id="ARBA00047899"/>
    </source>
</evidence>
<evidence type="ECO:0000256" key="5">
    <source>
        <dbReference type="ARBA" id="ARBA00022614"/>
    </source>
</evidence>
<keyword evidence="10" id="KW-0547">Nucleotide-binding</keyword>
<evidence type="ECO:0000256" key="15">
    <source>
        <dbReference type="ARBA" id="ARBA00023170"/>
    </source>
</evidence>
<proteinExistence type="predicted"/>
<dbReference type="PANTHER" id="PTHR48053:SF113">
    <property type="entry name" value="PROTEIN KINASE DOMAIN-CONTAINING PROTEIN"/>
    <property type="match status" value="1"/>
</dbReference>
<dbReference type="InterPro" id="IPR011009">
    <property type="entry name" value="Kinase-like_dom_sf"/>
</dbReference>
<dbReference type="FunFam" id="3.30.200.20:FF:000260">
    <property type="entry name" value="LRR receptor-like serine/threonine-protein kinase RPK2"/>
    <property type="match status" value="1"/>
</dbReference>
<evidence type="ECO:0000256" key="18">
    <source>
        <dbReference type="SAM" id="Phobius"/>
    </source>
</evidence>
<dbReference type="InterPro" id="IPR000719">
    <property type="entry name" value="Prot_kinase_dom"/>
</dbReference>
<evidence type="ECO:0000256" key="10">
    <source>
        <dbReference type="ARBA" id="ARBA00022741"/>
    </source>
</evidence>
<keyword evidence="3" id="KW-1003">Cell membrane</keyword>
<protein>
    <recommendedName>
        <fullName evidence="2">non-specific serine/threonine protein kinase</fullName>
        <ecNumber evidence="2">2.7.11.1</ecNumber>
    </recommendedName>
</protein>
<evidence type="ECO:0000256" key="8">
    <source>
        <dbReference type="ARBA" id="ARBA00022729"/>
    </source>
</evidence>
<evidence type="ECO:0000256" key="2">
    <source>
        <dbReference type="ARBA" id="ARBA00012513"/>
    </source>
</evidence>
<feature type="domain" description="Protein kinase" evidence="19">
    <location>
        <begin position="189"/>
        <end position="304"/>
    </location>
</feature>
<keyword evidence="13 18" id="KW-1133">Transmembrane helix</keyword>
<keyword evidence="11" id="KW-0418">Kinase</keyword>
<keyword evidence="6" id="KW-0808">Transferase</keyword>
<evidence type="ECO:0000313" key="21">
    <source>
        <dbReference type="Proteomes" id="UP000008311"/>
    </source>
</evidence>
<reference evidence="21" key="1">
    <citation type="journal article" date="2010" name="Nat. Biotechnol.">
        <title>Draft genome sequence of the oilseed species Ricinus communis.</title>
        <authorList>
            <person name="Chan A.P."/>
            <person name="Crabtree J."/>
            <person name="Zhao Q."/>
            <person name="Lorenzi H."/>
            <person name="Orvis J."/>
            <person name="Puiu D."/>
            <person name="Melake-Berhan A."/>
            <person name="Jones K.M."/>
            <person name="Redman J."/>
            <person name="Chen G."/>
            <person name="Cahoon E.B."/>
            <person name="Gedil M."/>
            <person name="Stanke M."/>
            <person name="Haas B.J."/>
            <person name="Wortman J.R."/>
            <person name="Fraser-Liggett C.M."/>
            <person name="Ravel J."/>
            <person name="Rabinowicz P.D."/>
        </authorList>
    </citation>
    <scope>NUCLEOTIDE SEQUENCE [LARGE SCALE GENOMIC DNA]</scope>
    <source>
        <strain evidence="21">cv. Hale</strain>
    </source>
</reference>
<sequence length="304" mass="33656">MGGNMLAGEIPSSIGKLRNLRYGLNISNIGLVGHIPLELRGLASLISLDISSNNLTGSLEVLDRMQSLLKVNVSHNLFTGPIPETLMKMLNASPSSFFGNPGLCVNCLMSGGLNCFGNIFFRECDNDSNNGKALSRVQTAMIALGTSSGLCLLLGLAYFFLLCRKGQHQEVQDKDEPLLKQIMKATENLNERYIIGKGAQGAVFKAVLGPGNIFAAKKLEFAEQIDGNRSMVREIQTFEKIRHRNLVKVEEFWFKKDYGLILYKYMENGSLHDVLYKVNPPLKLEWSVRYNIALGTAHGLAYLH</sequence>
<dbReference type="Pfam" id="PF00069">
    <property type="entry name" value="Pkinase"/>
    <property type="match status" value="1"/>
</dbReference>
<comment type="catalytic activity">
    <reaction evidence="16">
        <text>L-threonyl-[protein] + ATP = O-phospho-L-threonyl-[protein] + ADP + H(+)</text>
        <dbReference type="Rhea" id="RHEA:46608"/>
        <dbReference type="Rhea" id="RHEA-COMP:11060"/>
        <dbReference type="Rhea" id="RHEA-COMP:11605"/>
        <dbReference type="ChEBI" id="CHEBI:15378"/>
        <dbReference type="ChEBI" id="CHEBI:30013"/>
        <dbReference type="ChEBI" id="CHEBI:30616"/>
        <dbReference type="ChEBI" id="CHEBI:61977"/>
        <dbReference type="ChEBI" id="CHEBI:456216"/>
        <dbReference type="EC" id="2.7.11.1"/>
    </reaction>
</comment>
<evidence type="ECO:0000256" key="11">
    <source>
        <dbReference type="ARBA" id="ARBA00022777"/>
    </source>
</evidence>
<evidence type="ECO:0000256" key="17">
    <source>
        <dbReference type="ARBA" id="ARBA00048679"/>
    </source>
</evidence>
<evidence type="ECO:0000256" key="4">
    <source>
        <dbReference type="ARBA" id="ARBA00022527"/>
    </source>
</evidence>
<keyword evidence="14 18" id="KW-0472">Membrane</keyword>
<evidence type="ECO:0000256" key="9">
    <source>
        <dbReference type="ARBA" id="ARBA00022737"/>
    </source>
</evidence>
<dbReference type="SUPFAM" id="SSF52058">
    <property type="entry name" value="L domain-like"/>
    <property type="match status" value="1"/>
</dbReference>
<dbReference type="EC" id="2.7.11.1" evidence="2"/>
<dbReference type="Proteomes" id="UP000008311">
    <property type="component" value="Unassembled WGS sequence"/>
</dbReference>
<comment type="catalytic activity">
    <reaction evidence="17">
        <text>L-seryl-[protein] + ATP = O-phospho-L-seryl-[protein] + ADP + H(+)</text>
        <dbReference type="Rhea" id="RHEA:17989"/>
        <dbReference type="Rhea" id="RHEA-COMP:9863"/>
        <dbReference type="Rhea" id="RHEA-COMP:11604"/>
        <dbReference type="ChEBI" id="CHEBI:15378"/>
        <dbReference type="ChEBI" id="CHEBI:29999"/>
        <dbReference type="ChEBI" id="CHEBI:30616"/>
        <dbReference type="ChEBI" id="CHEBI:83421"/>
        <dbReference type="ChEBI" id="CHEBI:456216"/>
        <dbReference type="EC" id="2.7.11.1"/>
    </reaction>
</comment>
<keyword evidence="4" id="KW-0723">Serine/threonine-protein kinase</keyword>
<dbReference type="Gene3D" id="3.80.10.10">
    <property type="entry name" value="Ribonuclease Inhibitor"/>
    <property type="match status" value="1"/>
</dbReference>
<dbReference type="Pfam" id="PF00560">
    <property type="entry name" value="LRR_1"/>
    <property type="match status" value="2"/>
</dbReference>
<feature type="transmembrane region" description="Helical" evidence="18">
    <location>
        <begin position="141"/>
        <end position="162"/>
    </location>
</feature>
<dbReference type="InterPro" id="IPR032675">
    <property type="entry name" value="LRR_dom_sf"/>
</dbReference>
<dbReference type="PANTHER" id="PTHR48053">
    <property type="entry name" value="LEUCINE RICH REPEAT FAMILY PROTEIN, EXPRESSED"/>
    <property type="match status" value="1"/>
</dbReference>
<dbReference type="Gene3D" id="1.10.510.10">
    <property type="entry name" value="Transferase(Phosphotransferase) domain 1"/>
    <property type="match status" value="1"/>
</dbReference>
<dbReference type="InterPro" id="IPR001611">
    <property type="entry name" value="Leu-rich_rpt"/>
</dbReference>
<name>B9RGQ6_RICCO</name>
<evidence type="ECO:0000256" key="12">
    <source>
        <dbReference type="ARBA" id="ARBA00022840"/>
    </source>
</evidence>
<evidence type="ECO:0000256" key="7">
    <source>
        <dbReference type="ARBA" id="ARBA00022692"/>
    </source>
</evidence>
<dbReference type="GO" id="GO:0005886">
    <property type="term" value="C:plasma membrane"/>
    <property type="evidence" value="ECO:0007669"/>
    <property type="project" value="UniProtKB-SubCell"/>
</dbReference>
<dbReference type="GO" id="GO:0005524">
    <property type="term" value="F:ATP binding"/>
    <property type="evidence" value="ECO:0007669"/>
    <property type="project" value="UniProtKB-KW"/>
</dbReference>
<evidence type="ECO:0000259" key="19">
    <source>
        <dbReference type="PROSITE" id="PS50011"/>
    </source>
</evidence>
<evidence type="ECO:0000256" key="3">
    <source>
        <dbReference type="ARBA" id="ARBA00022475"/>
    </source>
</evidence>
<comment type="subcellular location">
    <subcellularLocation>
        <location evidence="1">Cell membrane</location>
        <topology evidence="1">Single-pass type I membrane protein</topology>
    </subcellularLocation>
</comment>
<dbReference type="SUPFAM" id="SSF56112">
    <property type="entry name" value="Protein kinase-like (PK-like)"/>
    <property type="match status" value="1"/>
</dbReference>
<evidence type="ECO:0000256" key="13">
    <source>
        <dbReference type="ARBA" id="ARBA00022989"/>
    </source>
</evidence>
<dbReference type="InParanoid" id="B9RGQ6"/>
<gene>
    <name evidence="20" type="ORF">RCOM_1442810</name>
</gene>
<evidence type="ECO:0000256" key="14">
    <source>
        <dbReference type="ARBA" id="ARBA00023136"/>
    </source>
</evidence>
<evidence type="ECO:0000256" key="1">
    <source>
        <dbReference type="ARBA" id="ARBA00004251"/>
    </source>
</evidence>
<evidence type="ECO:0000313" key="20">
    <source>
        <dbReference type="EMBL" id="EEF49268.1"/>
    </source>
</evidence>
<dbReference type="AlphaFoldDB" id="B9RGQ6"/>
<organism evidence="20 21">
    <name type="scientific">Ricinus communis</name>
    <name type="common">Castor bean</name>
    <dbReference type="NCBI Taxonomy" id="3988"/>
    <lineage>
        <taxon>Eukaryota</taxon>
        <taxon>Viridiplantae</taxon>
        <taxon>Streptophyta</taxon>
        <taxon>Embryophyta</taxon>
        <taxon>Tracheophyta</taxon>
        <taxon>Spermatophyta</taxon>
        <taxon>Magnoliopsida</taxon>
        <taxon>eudicotyledons</taxon>
        <taxon>Gunneridae</taxon>
        <taxon>Pentapetalae</taxon>
        <taxon>rosids</taxon>
        <taxon>fabids</taxon>
        <taxon>Malpighiales</taxon>
        <taxon>Euphorbiaceae</taxon>
        <taxon>Acalyphoideae</taxon>
        <taxon>Acalypheae</taxon>
        <taxon>Ricinus</taxon>
    </lineage>
</organism>
<dbReference type="EMBL" id="EQ973778">
    <property type="protein sequence ID" value="EEF49268.1"/>
    <property type="molecule type" value="Genomic_DNA"/>
</dbReference>
<dbReference type="GO" id="GO:0006950">
    <property type="term" value="P:response to stress"/>
    <property type="evidence" value="ECO:0007669"/>
    <property type="project" value="UniProtKB-ARBA"/>
</dbReference>
<dbReference type="PROSITE" id="PS50011">
    <property type="entry name" value="PROTEIN_KINASE_DOM"/>
    <property type="match status" value="1"/>
</dbReference>
<keyword evidence="9" id="KW-0677">Repeat</keyword>
<keyword evidence="21" id="KW-1185">Reference proteome</keyword>
<accession>B9RGQ6</accession>
<dbReference type="GO" id="GO:0004674">
    <property type="term" value="F:protein serine/threonine kinase activity"/>
    <property type="evidence" value="ECO:0007669"/>
    <property type="project" value="UniProtKB-KW"/>
</dbReference>
<keyword evidence="15" id="KW-0675">Receptor</keyword>
<keyword evidence="5" id="KW-0433">Leucine-rich repeat</keyword>
<keyword evidence="8" id="KW-0732">Signal</keyword>
<keyword evidence="7 18" id="KW-0812">Transmembrane</keyword>
<evidence type="ECO:0000256" key="6">
    <source>
        <dbReference type="ARBA" id="ARBA00022679"/>
    </source>
</evidence>
<keyword evidence="12" id="KW-0067">ATP-binding</keyword>
<dbReference type="InterPro" id="IPR051716">
    <property type="entry name" value="Plant_RL_S/T_kinase"/>
</dbReference>
<dbReference type="eggNOG" id="ENOG502QUAH">
    <property type="taxonomic scope" value="Eukaryota"/>
</dbReference>